<dbReference type="EMBL" id="DSRU01000054">
    <property type="protein sequence ID" value="HFM97068.1"/>
    <property type="molecule type" value="Genomic_DNA"/>
</dbReference>
<accession>A0A7C3KCZ4</accession>
<evidence type="ECO:0000313" key="1">
    <source>
        <dbReference type="EMBL" id="HFM97068.1"/>
    </source>
</evidence>
<protein>
    <submittedName>
        <fullName evidence="1">Uncharacterized protein</fullName>
    </submittedName>
</protein>
<gene>
    <name evidence="1" type="ORF">ENR64_04725</name>
</gene>
<organism evidence="1">
    <name type="scientific">Oscillatoriales cyanobacterium SpSt-418</name>
    <dbReference type="NCBI Taxonomy" id="2282169"/>
    <lineage>
        <taxon>Bacteria</taxon>
        <taxon>Bacillati</taxon>
        <taxon>Cyanobacteriota</taxon>
        <taxon>Cyanophyceae</taxon>
        <taxon>Oscillatoriophycideae</taxon>
        <taxon>Oscillatoriales</taxon>
    </lineage>
</organism>
<sequence>MEITTFELLVKPIAPPAPGNPAITAVARRVVQGYFLTLTNLEDRTLRYRLDFTQSIPNPANPERSLQDNADLVVDIAGVNQVIPLQQSGNRFFARFDVPAGQTASAQLLPRLTPARLTNPTPDLEIRGFVSLALPALPAGTTGILRFIRVPQSETPVRVLLNPETRGTFLPSDFPTATTGDFDQINYAMAIATGQALNEVEPEPGGFILIPPVLSNVLQSIDVFEPRFTNATDLEKAQAIVELFAQLNPSSENLQSLSDLFSKLEIPVRVSPVC</sequence>
<proteinExistence type="predicted"/>
<dbReference type="AlphaFoldDB" id="A0A7C3KCZ4"/>
<name>A0A7C3KCZ4_9CYAN</name>
<comment type="caution">
    <text evidence="1">The sequence shown here is derived from an EMBL/GenBank/DDBJ whole genome shotgun (WGS) entry which is preliminary data.</text>
</comment>
<reference evidence="1" key="1">
    <citation type="journal article" date="2020" name="mSystems">
        <title>Genome- and Community-Level Interaction Insights into Carbon Utilization and Element Cycling Functions of Hydrothermarchaeota in Hydrothermal Sediment.</title>
        <authorList>
            <person name="Zhou Z."/>
            <person name="Liu Y."/>
            <person name="Xu W."/>
            <person name="Pan J."/>
            <person name="Luo Z.H."/>
            <person name="Li M."/>
        </authorList>
    </citation>
    <scope>NUCLEOTIDE SEQUENCE [LARGE SCALE GENOMIC DNA]</scope>
    <source>
        <strain evidence="1">SpSt-418</strain>
    </source>
</reference>